<gene>
    <name evidence="7" type="ORF">DAI18_12355</name>
</gene>
<evidence type="ECO:0000256" key="2">
    <source>
        <dbReference type="ARBA" id="ARBA00022475"/>
    </source>
</evidence>
<dbReference type="KEGG" id="maer:DAI18_12355"/>
<feature type="transmembrane region" description="Helical" evidence="6">
    <location>
        <begin position="59"/>
        <end position="79"/>
    </location>
</feature>
<evidence type="ECO:0000256" key="1">
    <source>
        <dbReference type="ARBA" id="ARBA00004651"/>
    </source>
</evidence>
<reference evidence="7 8" key="1">
    <citation type="submission" date="2018-04" db="EMBL/GenBank/DDBJ databases">
        <title>Denitrifier Microvirgula.</title>
        <authorList>
            <person name="Anderson E."/>
            <person name="Jang J."/>
            <person name="Ishii S."/>
        </authorList>
    </citation>
    <scope>NUCLEOTIDE SEQUENCE [LARGE SCALE GENOMIC DNA]</scope>
    <source>
        <strain evidence="7 8">BE2.4</strain>
    </source>
</reference>
<evidence type="ECO:0008006" key="9">
    <source>
        <dbReference type="Google" id="ProtNLM"/>
    </source>
</evidence>
<evidence type="ECO:0000256" key="3">
    <source>
        <dbReference type="ARBA" id="ARBA00022692"/>
    </source>
</evidence>
<dbReference type="RefSeq" id="WP_036386982.1">
    <property type="nucleotide sequence ID" value="NZ_CALFSO010000152.1"/>
</dbReference>
<dbReference type="AlphaFoldDB" id="A0A2S0PBK3"/>
<keyword evidence="2" id="KW-1003">Cell membrane</keyword>
<evidence type="ECO:0000313" key="7">
    <source>
        <dbReference type="EMBL" id="AVY94741.1"/>
    </source>
</evidence>
<dbReference type="STRING" id="1122240.GCA_000620105_01709"/>
<organism evidence="7 8">
    <name type="scientific">Microvirgula aerodenitrificans</name>
    <dbReference type="NCBI Taxonomy" id="57480"/>
    <lineage>
        <taxon>Bacteria</taxon>
        <taxon>Pseudomonadati</taxon>
        <taxon>Pseudomonadota</taxon>
        <taxon>Betaproteobacteria</taxon>
        <taxon>Neisseriales</taxon>
        <taxon>Aquaspirillaceae</taxon>
        <taxon>Microvirgula</taxon>
    </lineage>
</organism>
<name>A0A2S0PBK3_9NEIS</name>
<dbReference type="InterPro" id="IPR005171">
    <property type="entry name" value="Cyt_c_oxidase_su4_prok"/>
</dbReference>
<evidence type="ECO:0000256" key="4">
    <source>
        <dbReference type="ARBA" id="ARBA00022989"/>
    </source>
</evidence>
<evidence type="ECO:0000256" key="6">
    <source>
        <dbReference type="SAM" id="Phobius"/>
    </source>
</evidence>
<keyword evidence="4 6" id="KW-1133">Transmembrane helix</keyword>
<dbReference type="EMBL" id="CP028519">
    <property type="protein sequence ID" value="AVY94741.1"/>
    <property type="molecule type" value="Genomic_DNA"/>
</dbReference>
<evidence type="ECO:0000313" key="8">
    <source>
        <dbReference type="Proteomes" id="UP000244173"/>
    </source>
</evidence>
<keyword evidence="3 6" id="KW-0812">Transmembrane</keyword>
<evidence type="ECO:0000256" key="5">
    <source>
        <dbReference type="ARBA" id="ARBA00023136"/>
    </source>
</evidence>
<keyword evidence="8" id="KW-1185">Reference proteome</keyword>
<dbReference type="Proteomes" id="UP000244173">
    <property type="component" value="Chromosome"/>
</dbReference>
<dbReference type="Pfam" id="PF03626">
    <property type="entry name" value="COX4_pro"/>
    <property type="match status" value="1"/>
</dbReference>
<comment type="subcellular location">
    <subcellularLocation>
        <location evidence="1">Cell membrane</location>
        <topology evidence="1">Multi-pass membrane protein</topology>
    </subcellularLocation>
</comment>
<keyword evidence="5 6" id="KW-0472">Membrane</keyword>
<proteinExistence type="predicted"/>
<dbReference type="GO" id="GO:0005886">
    <property type="term" value="C:plasma membrane"/>
    <property type="evidence" value="ECO:0007669"/>
    <property type="project" value="UniProtKB-SubCell"/>
</dbReference>
<protein>
    <recommendedName>
        <fullName evidence="9">Nitric oxide reductase F protein</fullName>
    </recommendedName>
</protein>
<accession>A0A2S0PBK3</accession>
<sequence>MSRSTFDWLFLLSLTALGFVLTETGRAGPALPLLLGGLTLLKGRWIIDRFMGLAHAAGWLRAAVLGWLLLVLAGLAFAFRPTF</sequence>